<feature type="region of interest" description="Disordered" evidence="8">
    <location>
        <begin position="235"/>
        <end position="268"/>
    </location>
</feature>
<evidence type="ECO:0000256" key="6">
    <source>
        <dbReference type="ARBA" id="ARBA00023212"/>
    </source>
</evidence>
<evidence type="ECO:0000313" key="11">
    <source>
        <dbReference type="Proteomes" id="UP001432146"/>
    </source>
</evidence>
<dbReference type="Gene3D" id="1.20.5.1700">
    <property type="match status" value="1"/>
</dbReference>
<organism evidence="10 11">
    <name type="scientific">Tetragonisca angustula</name>
    <dbReference type="NCBI Taxonomy" id="166442"/>
    <lineage>
        <taxon>Eukaryota</taxon>
        <taxon>Metazoa</taxon>
        <taxon>Ecdysozoa</taxon>
        <taxon>Arthropoda</taxon>
        <taxon>Hexapoda</taxon>
        <taxon>Insecta</taxon>
        <taxon>Pterygota</taxon>
        <taxon>Neoptera</taxon>
        <taxon>Endopterygota</taxon>
        <taxon>Hymenoptera</taxon>
        <taxon>Apocrita</taxon>
        <taxon>Aculeata</taxon>
        <taxon>Apoidea</taxon>
        <taxon>Anthophila</taxon>
        <taxon>Apidae</taxon>
        <taxon>Tetragonisca</taxon>
    </lineage>
</organism>
<dbReference type="PANTHER" id="PTHR13924:SF10">
    <property type="entry name" value="TRANSFORMING ACIDIC COILED-COIL PROTEIN, ISOFORM K"/>
    <property type="match status" value="1"/>
</dbReference>
<evidence type="ECO:0000256" key="3">
    <source>
        <dbReference type="ARBA" id="ARBA00022490"/>
    </source>
</evidence>
<dbReference type="Pfam" id="PF05010">
    <property type="entry name" value="TACC_C"/>
    <property type="match status" value="1"/>
</dbReference>
<keyword evidence="3" id="KW-0963">Cytoplasm</keyword>
<dbReference type="GO" id="GO:0005856">
    <property type="term" value="C:cytoskeleton"/>
    <property type="evidence" value="ECO:0007669"/>
    <property type="project" value="UniProtKB-SubCell"/>
</dbReference>
<feature type="compositionally biased region" description="Polar residues" evidence="8">
    <location>
        <begin position="240"/>
        <end position="261"/>
    </location>
</feature>
<dbReference type="InterPro" id="IPR039915">
    <property type="entry name" value="TACC"/>
</dbReference>
<evidence type="ECO:0000259" key="9">
    <source>
        <dbReference type="Pfam" id="PF05010"/>
    </source>
</evidence>
<dbReference type="Proteomes" id="UP001432146">
    <property type="component" value="Unassembled WGS sequence"/>
</dbReference>
<proteinExistence type="inferred from homology"/>
<keyword evidence="5 7" id="KW-0175">Coiled coil</keyword>
<dbReference type="PANTHER" id="PTHR13924">
    <property type="entry name" value="TRANSFORMING ACIDIC COILED-COIL CONTAINING PROTEIN 1/2"/>
    <property type="match status" value="1"/>
</dbReference>
<feature type="region of interest" description="Disordered" evidence="8">
    <location>
        <begin position="631"/>
        <end position="659"/>
    </location>
</feature>
<protein>
    <recommendedName>
        <fullName evidence="9">Transforming acidic coiled-coil-containing protein C-terminal domain-containing protein</fullName>
    </recommendedName>
</protein>
<reference evidence="10 11" key="1">
    <citation type="submission" date="2024-05" db="EMBL/GenBank/DDBJ databases">
        <title>The nuclear and mitochondrial genome assemblies of Tetragonisca angustula (Apidae: Meliponini), a tiny yet remarkable pollinator in the Neotropics.</title>
        <authorList>
            <person name="Ferrari R."/>
            <person name="Ricardo P.C."/>
            <person name="Dias F.C."/>
            <person name="Araujo N.S."/>
            <person name="Soares D.O."/>
            <person name="Zhou Q.-S."/>
            <person name="Zhu C.-D."/>
            <person name="Coutinho L."/>
            <person name="Airas M.C."/>
            <person name="Batista T.M."/>
        </authorList>
    </citation>
    <scope>NUCLEOTIDE SEQUENCE [LARGE SCALE GENOMIC DNA]</scope>
    <source>
        <strain evidence="10">ASF017062</strain>
        <tissue evidence="10">Abdomen</tissue>
    </source>
</reference>
<dbReference type="GO" id="GO:0005737">
    <property type="term" value="C:cytoplasm"/>
    <property type="evidence" value="ECO:0007669"/>
    <property type="project" value="TreeGrafter"/>
</dbReference>
<feature type="compositionally biased region" description="Polar residues" evidence="8">
    <location>
        <begin position="24"/>
        <end position="34"/>
    </location>
</feature>
<feature type="coiled-coil region" evidence="7">
    <location>
        <begin position="854"/>
        <end position="896"/>
    </location>
</feature>
<feature type="domain" description="Transforming acidic coiled-coil-containing protein C-terminal" evidence="9">
    <location>
        <begin position="873"/>
        <end position="1067"/>
    </location>
</feature>
<evidence type="ECO:0000313" key="10">
    <source>
        <dbReference type="EMBL" id="KAK9310736.1"/>
    </source>
</evidence>
<keyword evidence="4" id="KW-0597">Phosphoprotein</keyword>
<gene>
    <name evidence="10" type="ORF">QLX08_000049</name>
</gene>
<evidence type="ECO:0000256" key="1">
    <source>
        <dbReference type="ARBA" id="ARBA00004245"/>
    </source>
</evidence>
<comment type="subcellular location">
    <subcellularLocation>
        <location evidence="1">Cytoplasm</location>
        <location evidence="1">Cytoskeleton</location>
    </subcellularLocation>
</comment>
<keyword evidence="11" id="KW-1185">Reference proteome</keyword>
<name>A0AAW1AMQ9_9HYME</name>
<dbReference type="AlphaFoldDB" id="A0AAW1AMQ9"/>
<comment type="similarity">
    <text evidence="2">Belongs to the TACC family.</text>
</comment>
<feature type="compositionally biased region" description="Basic and acidic residues" evidence="8">
    <location>
        <begin position="649"/>
        <end position="658"/>
    </location>
</feature>
<evidence type="ECO:0000256" key="4">
    <source>
        <dbReference type="ARBA" id="ARBA00022553"/>
    </source>
</evidence>
<feature type="region of interest" description="Disordered" evidence="8">
    <location>
        <begin position="23"/>
        <end position="52"/>
    </location>
</feature>
<accession>A0AAW1AMQ9</accession>
<feature type="compositionally biased region" description="Polar residues" evidence="8">
    <location>
        <begin position="635"/>
        <end position="648"/>
    </location>
</feature>
<comment type="caution">
    <text evidence="10">The sequence shown here is derived from an EMBL/GenBank/DDBJ whole genome shotgun (WGS) entry which is preliminary data.</text>
</comment>
<evidence type="ECO:0000256" key="2">
    <source>
        <dbReference type="ARBA" id="ARBA00009423"/>
    </source>
</evidence>
<evidence type="ECO:0000256" key="7">
    <source>
        <dbReference type="SAM" id="Coils"/>
    </source>
</evidence>
<feature type="coiled-coil region" evidence="7">
    <location>
        <begin position="1003"/>
        <end position="1069"/>
    </location>
</feature>
<evidence type="ECO:0000256" key="5">
    <source>
        <dbReference type="ARBA" id="ARBA00023054"/>
    </source>
</evidence>
<keyword evidence="6" id="KW-0206">Cytoskeleton</keyword>
<sequence>MRMSNPRSINSSVREGTRVVLRETTASLHNSSPMQLPRRKSGDNAASKNAEHEVKVRFAREFTDVGSITYSAPESLSSASSFQSLSSTLSTKSNSGIYADFIPQSPSQVSNDSYVNSNISGLEDLIAGCAEIHLNSDDDHSYRTLQNSEDFSQDQTFASATDQPANVSKNLSNNISLTNSQNAVEVDDNLTTRESMSAPINSTEVIDDEATFGTICIKEPVAIIESNRRNSFIRLETVPRSGSPNKSDLSSSDHQTNNNSVDDTDKIPLPSNIKISNFNSTTCLSSNKEIANVSKKEEPRLIENIPVDESSLPCNIQECNLNLTVCLSPNKEVTNVSKEIENNSIGDVGEILVSRNRVESNLNSTMCLSPNKEVTNDTKKEESRSIENSVIDDIDEIPVSCSIEESNLNSTMCLSHNREVTNDPKKEESRSMENNVIDDIDEILVSRSIVEFNLNSTVCLSPNKEVTNVPEKEESRSIENNVIDDIDEIPVSRSIEGSNLNSTMCFSPNKEVANISKKGESRSIENNFIGYIDKIPVSCSPENSSLNSMVCLLSNKEVANVFKKEESRSIENNFIDYIDKIPVPRNPEDSSLNSTMCLSPNREITHVFKEEESSSIKNNFINDIDKISVPRNQEDSGLNSTMCLSPNKESTHVSKEEEPNPIENNLAEIAKEDLDTLNIDQPNFEELQSAAEQFANDVYKSSLQFSEENEPFINATSEIFQDPTSFDFLIKHGNSKTVNRLRAESLYVKFDPLVADTSISTPGNIQFIKEKQNDKNESIMNIDTPKRTSVNFNTPKCNPAIAAIDRLLFYSPISTNMTPKINELQEKGTSKNQSAKESESDTPLIIDVNMSKELELVRSTVLQLEEKLEKQRKEYEAEIENQKNAFQEKINKLQTQIVQEIKSKSQMTVVVEEYEKSISRILTERERDRANFEQEKAKLQEELQATNVHLSNTEAAFNDVHQKYERLKGFVSVYKSNETLLKESIRENLETIKGLEMRYDQLKSHAKTELEKANYELDAIRKQHEDETTKLHALVRRAELKSNSLAELVDQKTKENKELTQILDEVIARVGHQCPE</sequence>
<feature type="coiled-coil region" evidence="7">
    <location>
        <begin position="922"/>
        <end position="956"/>
    </location>
</feature>
<dbReference type="GO" id="GO:0007052">
    <property type="term" value="P:mitotic spindle organization"/>
    <property type="evidence" value="ECO:0007669"/>
    <property type="project" value="InterPro"/>
</dbReference>
<dbReference type="EMBL" id="JAWNGG020000001">
    <property type="protein sequence ID" value="KAK9310736.1"/>
    <property type="molecule type" value="Genomic_DNA"/>
</dbReference>
<evidence type="ECO:0000256" key="8">
    <source>
        <dbReference type="SAM" id="MobiDB-lite"/>
    </source>
</evidence>
<dbReference type="InterPro" id="IPR007707">
    <property type="entry name" value="TACC_C"/>
</dbReference>